<dbReference type="SUPFAM" id="SSF53474">
    <property type="entry name" value="alpha/beta-Hydrolases"/>
    <property type="match status" value="1"/>
</dbReference>
<protein>
    <submittedName>
        <fullName evidence="2">PGAP1-like protein</fullName>
    </submittedName>
</protein>
<dbReference type="Gene3D" id="3.40.50.1820">
    <property type="entry name" value="alpha/beta hydrolase"/>
    <property type="match status" value="1"/>
</dbReference>
<dbReference type="Pfam" id="PF07819">
    <property type="entry name" value="PGAP1"/>
    <property type="match status" value="1"/>
</dbReference>
<sequence length="447" mass="50897">MPSLTPLHETYCKWDRTPPSQADVLEGLAQLVTTRLGDAVQDLIQVIQREILISLFGMSEQRSKKLQNIPSIEKLYQFSYDTLLNYSSYLLAPGLRKIIEKYPKLHDKPLTPSLHFLVGVLNGILGDYLLKYQNPVSLPMVLYDHYGELQHGELSGRIVIFAHGLCMNHLEWSNPQHGGIGEKLLAQRDHNTMLYLNYNSGRRISANGRSLANTLQDLVRRNPNISSIDLIGHSMGGLVLRSALFYGKQNIHHWLHLTENLVCLASPHHGAVLERFGFILQDKLGHFPFVKIIRHIVNIRSNGILDLRYGSVRDDDWEHSTARIGGMDDNRKPAPLSSHINTYFVAGSVAYKNRKNRHLEVLGDYLVSVKSALGEHPDPRFQLKLPASHKAIFYGVNHFEIHYHAQVAEQLVKWFYPPKNQTVTEGVHEYWVNLESQSELAGSERFK</sequence>
<gene>
    <name evidence="2" type="ORF">GA0116959_10856</name>
</gene>
<organism evidence="2 3">
    <name type="scientific">Acinetobacter albensis</name>
    <dbReference type="NCBI Taxonomy" id="1673609"/>
    <lineage>
        <taxon>Bacteria</taxon>
        <taxon>Pseudomonadati</taxon>
        <taxon>Pseudomonadota</taxon>
        <taxon>Gammaproteobacteria</taxon>
        <taxon>Moraxellales</taxon>
        <taxon>Moraxellaceae</taxon>
        <taxon>Acinetobacter</taxon>
    </lineage>
</organism>
<dbReference type="GO" id="GO:0016788">
    <property type="term" value="F:hydrolase activity, acting on ester bonds"/>
    <property type="evidence" value="ECO:0007669"/>
    <property type="project" value="InterPro"/>
</dbReference>
<dbReference type="RefSeq" id="WP_092720041.1">
    <property type="nucleotide sequence ID" value="NZ_FMBK01000008.1"/>
</dbReference>
<dbReference type="InterPro" id="IPR012908">
    <property type="entry name" value="PGAP1-ab_dom-like"/>
</dbReference>
<reference evidence="2 3" key="1">
    <citation type="submission" date="2016-08" db="EMBL/GenBank/DDBJ databases">
        <authorList>
            <person name="Seilhamer J.J."/>
        </authorList>
    </citation>
    <scope>NUCLEOTIDE SEQUENCE [LARGE SCALE GENOMIC DNA]</scope>
    <source>
        <strain evidence="2 3">ANC 4874</strain>
    </source>
</reference>
<dbReference type="OrthoDB" id="869379at2"/>
<accession>A0A1C4GWH8</accession>
<dbReference type="PANTHER" id="PTHR12482">
    <property type="entry name" value="LIPASE ROG1-RELATED-RELATED"/>
    <property type="match status" value="1"/>
</dbReference>
<name>A0A1C4GWH8_9GAMM</name>
<dbReference type="InterPro" id="IPR029058">
    <property type="entry name" value="AB_hydrolase_fold"/>
</dbReference>
<dbReference type="PANTHER" id="PTHR12482:SF62">
    <property type="entry name" value="LIPASE ROG1-RELATED"/>
    <property type="match status" value="1"/>
</dbReference>
<evidence type="ECO:0000259" key="1">
    <source>
        <dbReference type="Pfam" id="PF07819"/>
    </source>
</evidence>
<dbReference type="AlphaFoldDB" id="A0A1C4GWH8"/>
<dbReference type="EMBL" id="FMBK01000008">
    <property type="protein sequence ID" value="SCC72203.1"/>
    <property type="molecule type" value="Genomic_DNA"/>
</dbReference>
<proteinExistence type="predicted"/>
<evidence type="ECO:0000313" key="2">
    <source>
        <dbReference type="EMBL" id="SCC72203.1"/>
    </source>
</evidence>
<feature type="domain" description="GPI inositol-deacylase PGAP1-like alpha/beta" evidence="1">
    <location>
        <begin position="153"/>
        <end position="375"/>
    </location>
</feature>
<dbReference type="Proteomes" id="UP000243661">
    <property type="component" value="Unassembled WGS sequence"/>
</dbReference>
<evidence type="ECO:0000313" key="3">
    <source>
        <dbReference type="Proteomes" id="UP000243661"/>
    </source>
</evidence>
<dbReference type="InterPro" id="IPR044294">
    <property type="entry name" value="Lipase-like"/>
</dbReference>